<dbReference type="Pfam" id="PF09729">
    <property type="entry name" value="Gti1_Pac2"/>
    <property type="match status" value="1"/>
</dbReference>
<dbReference type="InterPro" id="IPR018608">
    <property type="entry name" value="Gti1/Pac2"/>
</dbReference>
<feature type="compositionally biased region" description="Polar residues" evidence="1">
    <location>
        <begin position="439"/>
        <end position="464"/>
    </location>
</feature>
<dbReference type="GO" id="GO:0003677">
    <property type="term" value="F:DNA binding"/>
    <property type="evidence" value="ECO:0007669"/>
    <property type="project" value="TreeGrafter"/>
</dbReference>
<proteinExistence type="predicted"/>
<evidence type="ECO:0000313" key="2">
    <source>
        <dbReference type="EMBL" id="KAH3679725.1"/>
    </source>
</evidence>
<dbReference type="EMBL" id="JAEUBF010000249">
    <property type="protein sequence ID" value="KAH3679725.1"/>
    <property type="molecule type" value="Genomic_DNA"/>
</dbReference>
<feature type="region of interest" description="Disordered" evidence="1">
    <location>
        <begin position="320"/>
        <end position="354"/>
    </location>
</feature>
<dbReference type="PANTHER" id="PTHR28027">
    <property type="entry name" value="TRANSCRIPTIONAL REGULATOR MIT1"/>
    <property type="match status" value="1"/>
</dbReference>
<feature type="compositionally biased region" description="Basic residues" evidence="1">
    <location>
        <begin position="482"/>
        <end position="500"/>
    </location>
</feature>
<feature type="compositionally biased region" description="Low complexity" evidence="1">
    <location>
        <begin position="324"/>
        <end position="354"/>
    </location>
</feature>
<evidence type="ECO:0000256" key="1">
    <source>
        <dbReference type="SAM" id="MobiDB-lite"/>
    </source>
</evidence>
<gene>
    <name evidence="2" type="ORF">WICMUC_000756</name>
</gene>
<feature type="compositionally biased region" description="Pro residues" evidence="1">
    <location>
        <begin position="417"/>
        <end position="432"/>
    </location>
</feature>
<organism evidence="2 3">
    <name type="scientific">Wickerhamomyces mucosus</name>
    <dbReference type="NCBI Taxonomy" id="1378264"/>
    <lineage>
        <taxon>Eukaryota</taxon>
        <taxon>Fungi</taxon>
        <taxon>Dikarya</taxon>
        <taxon>Ascomycota</taxon>
        <taxon>Saccharomycotina</taxon>
        <taxon>Saccharomycetes</taxon>
        <taxon>Phaffomycetales</taxon>
        <taxon>Wickerhamomycetaceae</taxon>
        <taxon>Wickerhamomyces</taxon>
    </lineage>
</organism>
<reference evidence="2" key="2">
    <citation type="submission" date="2021-01" db="EMBL/GenBank/DDBJ databases">
        <authorList>
            <person name="Schikora-Tamarit M.A."/>
        </authorList>
    </citation>
    <scope>NUCLEOTIDE SEQUENCE</scope>
    <source>
        <strain evidence="2">CBS6341</strain>
    </source>
</reference>
<protein>
    <submittedName>
        <fullName evidence="2">Uncharacterized protein</fullName>
    </submittedName>
</protein>
<dbReference type="PANTHER" id="PTHR28027:SF2">
    <property type="entry name" value="TRANSCRIPTIONAL REGULATOR MIT1"/>
    <property type="match status" value="1"/>
</dbReference>
<dbReference type="AlphaFoldDB" id="A0A9P8PY70"/>
<feature type="region of interest" description="Disordered" evidence="1">
    <location>
        <begin position="262"/>
        <end position="289"/>
    </location>
</feature>
<feature type="compositionally biased region" description="Polar residues" evidence="1">
    <location>
        <begin position="511"/>
        <end position="524"/>
    </location>
</feature>
<evidence type="ECO:0000313" key="3">
    <source>
        <dbReference type="Proteomes" id="UP000769528"/>
    </source>
</evidence>
<reference evidence="2" key="1">
    <citation type="journal article" date="2021" name="Open Biol.">
        <title>Shared evolutionary footprints suggest mitochondrial oxidative damage underlies multiple complex I losses in fungi.</title>
        <authorList>
            <person name="Schikora-Tamarit M.A."/>
            <person name="Marcet-Houben M."/>
            <person name="Nosek J."/>
            <person name="Gabaldon T."/>
        </authorList>
    </citation>
    <scope>NUCLEOTIDE SEQUENCE</scope>
    <source>
        <strain evidence="2">CBS6341</strain>
    </source>
</reference>
<dbReference type="OrthoDB" id="5572844at2759"/>
<dbReference type="Proteomes" id="UP000769528">
    <property type="component" value="Unassembled WGS sequence"/>
</dbReference>
<comment type="caution">
    <text evidence="2">The sequence shown here is derived from an EMBL/GenBank/DDBJ whole genome shotgun (WGS) entry which is preliminary data.</text>
</comment>
<keyword evidence="3" id="KW-1185">Reference proteome</keyword>
<accession>A0A9P8PY70</accession>
<name>A0A9P8PY70_9ASCO</name>
<sequence length="524" mass="59328">MNPTFIGYISSTRDALLIIQAVLNQQLTPVSRRPHDRERSQLIKSGNVFIFIEEKSGIKRWTDGVAWSPSRILGRFLVYRELDRGALKDSNSLKRKRESNRNLVGSLITSYAFKPQGLIKKTLSLTINYSNNKIDDGNSINTVHLVSYYSAEDVLQGKLNRPINIPEFKDLHLSNEIWQSVKENSLGGKIPIEDEDYYSIYERNPNAEMLGFNSESQLQSQQTIPNSNINIATTTTRSLPKAQSFSGIPSSGNGYSYSNYNSSFSSNPSSSSRQSSTATTSNFPSFTTNNEYSQYIPTSILTTNSNYPLSIPSLSKNFQTTAATTSTPSSSSSNNNTNTNNNNNNTSTNTNNSNLQTSIQQNLQIPRNDNIISDIHYYPNIIPQHPYQQQQQYPYQHQNNPLQSQPLHQVSQQQQQPLPPATATAPPPPPPQQQQQQLYNYPTLVSSQGLAPGQQQPYLTSFSTIPPHYQTHHLNQPLSSHDHHHRQQQQQQQHHHHHYQHQQQRPWGDQQPAQTSHQTQGYYQ</sequence>
<feature type="region of interest" description="Disordered" evidence="1">
    <location>
        <begin position="387"/>
        <end position="524"/>
    </location>
</feature>
<feature type="compositionally biased region" description="Low complexity" evidence="1">
    <location>
        <begin position="387"/>
        <end position="416"/>
    </location>
</feature>